<sequence>MTKVEPTCTTKLIDLPHGVILHTERHRVGTDAPSMTVVCIHGLGSTSTAFYPIIKHILTALPAAHLIAYDWAGSGSSPRPSSVSDRTVADHVSDLDALIGAEAPSGPLVILAHSAGTHLASRWLLTPSPHVTRVTHAIYLGGPINIPLSPEVTTMQLDLATTIAAGGPAAVVDSLAPMLLGATSMVERPVAVTALRAIMLAQSAEGYAAAIRAFSKNMGEGDAPVDWAAIRDKVKILVVAGEEDVLLGQTEVAGFLERAVVKKIARAGHTLTLEAPEETAKMIVEFLQN</sequence>
<reference evidence="2 3" key="1">
    <citation type="journal article" date="2015" name="Sci. Rep.">
        <title>Chromosome-level genome map provides insights into diverse defense mechanisms in the medicinal fungus Ganoderma sinense.</title>
        <authorList>
            <person name="Zhu Y."/>
            <person name="Xu J."/>
            <person name="Sun C."/>
            <person name="Zhou S."/>
            <person name="Xu H."/>
            <person name="Nelson D.R."/>
            <person name="Qian J."/>
            <person name="Song J."/>
            <person name="Luo H."/>
            <person name="Xiang L."/>
            <person name="Li Y."/>
            <person name="Xu Z."/>
            <person name="Ji A."/>
            <person name="Wang L."/>
            <person name="Lu S."/>
            <person name="Hayward A."/>
            <person name="Sun W."/>
            <person name="Li X."/>
            <person name="Schwartz D.C."/>
            <person name="Wang Y."/>
            <person name="Chen S."/>
        </authorList>
    </citation>
    <scope>NUCLEOTIDE SEQUENCE [LARGE SCALE GENOMIC DNA]</scope>
    <source>
        <strain evidence="2 3">ZZ0214-1</strain>
    </source>
</reference>
<dbReference type="PANTHER" id="PTHR43194">
    <property type="entry name" value="HYDROLASE ALPHA/BETA FOLD FAMILY"/>
    <property type="match status" value="1"/>
</dbReference>
<dbReference type="Pfam" id="PF12697">
    <property type="entry name" value="Abhydrolase_6"/>
    <property type="match status" value="1"/>
</dbReference>
<comment type="caution">
    <text evidence="2">The sequence shown here is derived from an EMBL/GenBank/DDBJ whole genome shotgun (WGS) entry which is preliminary data.</text>
</comment>
<dbReference type="STRING" id="1077348.A0A2G8SNG9"/>
<evidence type="ECO:0000259" key="1">
    <source>
        <dbReference type="Pfam" id="PF12697"/>
    </source>
</evidence>
<evidence type="ECO:0000313" key="2">
    <source>
        <dbReference type="EMBL" id="PIL35314.1"/>
    </source>
</evidence>
<dbReference type="Proteomes" id="UP000230002">
    <property type="component" value="Unassembled WGS sequence"/>
</dbReference>
<name>A0A2G8SNG9_9APHY</name>
<organism evidence="2 3">
    <name type="scientific">Ganoderma sinense ZZ0214-1</name>
    <dbReference type="NCBI Taxonomy" id="1077348"/>
    <lineage>
        <taxon>Eukaryota</taxon>
        <taxon>Fungi</taxon>
        <taxon>Dikarya</taxon>
        <taxon>Basidiomycota</taxon>
        <taxon>Agaricomycotina</taxon>
        <taxon>Agaricomycetes</taxon>
        <taxon>Polyporales</taxon>
        <taxon>Polyporaceae</taxon>
        <taxon>Ganoderma</taxon>
    </lineage>
</organism>
<dbReference type="AlphaFoldDB" id="A0A2G8SNG9"/>
<dbReference type="InterPro" id="IPR050228">
    <property type="entry name" value="Carboxylesterase_BioH"/>
</dbReference>
<dbReference type="InterPro" id="IPR029058">
    <property type="entry name" value="AB_hydrolase_fold"/>
</dbReference>
<dbReference type="SUPFAM" id="SSF53474">
    <property type="entry name" value="alpha/beta-Hydrolases"/>
    <property type="match status" value="1"/>
</dbReference>
<gene>
    <name evidence="2" type="ORF">GSI_02039</name>
</gene>
<proteinExistence type="predicted"/>
<protein>
    <recommendedName>
        <fullName evidence="1">AB hydrolase-1 domain-containing protein</fullName>
    </recommendedName>
</protein>
<dbReference type="EMBL" id="AYKW01000003">
    <property type="protein sequence ID" value="PIL35314.1"/>
    <property type="molecule type" value="Genomic_DNA"/>
</dbReference>
<dbReference type="PANTHER" id="PTHR43194:SF2">
    <property type="entry name" value="PEROXISOMAL MEMBRANE PROTEIN LPX1"/>
    <property type="match status" value="1"/>
</dbReference>
<dbReference type="InterPro" id="IPR000073">
    <property type="entry name" value="AB_hydrolase_1"/>
</dbReference>
<accession>A0A2G8SNG9</accession>
<dbReference type="Gene3D" id="3.40.50.1820">
    <property type="entry name" value="alpha/beta hydrolase"/>
    <property type="match status" value="1"/>
</dbReference>
<dbReference type="OrthoDB" id="2498029at2759"/>
<feature type="domain" description="AB hydrolase-1" evidence="1">
    <location>
        <begin position="37"/>
        <end position="281"/>
    </location>
</feature>
<keyword evidence="3" id="KW-1185">Reference proteome</keyword>
<evidence type="ECO:0000313" key="3">
    <source>
        <dbReference type="Proteomes" id="UP000230002"/>
    </source>
</evidence>